<evidence type="ECO:0000256" key="3">
    <source>
        <dbReference type="ARBA" id="ARBA00023170"/>
    </source>
</evidence>
<protein>
    <recommendedName>
        <fullName evidence="6">NR LBD domain-containing protein</fullName>
    </recommendedName>
</protein>
<evidence type="ECO:0000256" key="2">
    <source>
        <dbReference type="ARBA" id="ARBA00023163"/>
    </source>
</evidence>
<dbReference type="Proteomes" id="UP000281553">
    <property type="component" value="Unassembled WGS sequence"/>
</dbReference>
<evidence type="ECO:0000313" key="4">
    <source>
        <dbReference type="EMBL" id="VDN14494.1"/>
    </source>
</evidence>
<proteinExistence type="predicted"/>
<name>A0A3P7LCK7_DIBLA</name>
<organism evidence="4 5">
    <name type="scientific">Dibothriocephalus latus</name>
    <name type="common">Fish tapeworm</name>
    <name type="synonym">Diphyllobothrium latum</name>
    <dbReference type="NCBI Taxonomy" id="60516"/>
    <lineage>
        <taxon>Eukaryota</taxon>
        <taxon>Metazoa</taxon>
        <taxon>Spiralia</taxon>
        <taxon>Lophotrochozoa</taxon>
        <taxon>Platyhelminthes</taxon>
        <taxon>Cestoda</taxon>
        <taxon>Eucestoda</taxon>
        <taxon>Diphyllobothriidea</taxon>
        <taxon>Diphyllobothriidae</taxon>
        <taxon>Dibothriocephalus</taxon>
    </lineage>
</organism>
<keyword evidence="3" id="KW-0675">Receptor</keyword>
<dbReference type="Gene3D" id="1.10.565.10">
    <property type="entry name" value="Retinoid X Receptor"/>
    <property type="match status" value="1"/>
</dbReference>
<keyword evidence="5" id="KW-1185">Reference proteome</keyword>
<accession>A0A3P7LCK7</accession>
<sequence>MNRHQYDLDPRFSDADSTEVVWENMMKAFEMHSKMVVNFTKIIPGINRLELNDKRQLVRSAMYPLMLVTLSRDFENGRYPRYNYFNFSAARELMILTGNRRGSYVV</sequence>
<dbReference type="InterPro" id="IPR035500">
    <property type="entry name" value="NHR-like_dom_sf"/>
</dbReference>
<gene>
    <name evidence="4" type="ORF">DILT_LOCUS10325</name>
</gene>
<keyword evidence="1" id="KW-0805">Transcription regulation</keyword>
<dbReference type="AlphaFoldDB" id="A0A3P7LCK7"/>
<dbReference type="SUPFAM" id="SSF48508">
    <property type="entry name" value="Nuclear receptor ligand-binding domain"/>
    <property type="match status" value="1"/>
</dbReference>
<keyword evidence="2" id="KW-0804">Transcription</keyword>
<evidence type="ECO:0000313" key="5">
    <source>
        <dbReference type="Proteomes" id="UP000281553"/>
    </source>
</evidence>
<evidence type="ECO:0000256" key="1">
    <source>
        <dbReference type="ARBA" id="ARBA00023015"/>
    </source>
</evidence>
<dbReference type="OrthoDB" id="5771769at2759"/>
<evidence type="ECO:0008006" key="6">
    <source>
        <dbReference type="Google" id="ProtNLM"/>
    </source>
</evidence>
<dbReference type="EMBL" id="UYRU01059447">
    <property type="protein sequence ID" value="VDN14494.1"/>
    <property type="molecule type" value="Genomic_DNA"/>
</dbReference>
<reference evidence="4 5" key="1">
    <citation type="submission" date="2018-11" db="EMBL/GenBank/DDBJ databases">
        <authorList>
            <consortium name="Pathogen Informatics"/>
        </authorList>
    </citation>
    <scope>NUCLEOTIDE SEQUENCE [LARGE SCALE GENOMIC DNA]</scope>
</reference>